<accession>A0A7W8ATT4</accession>
<sequence>MPRIQILELPAERHGDDVTTPFVLVVDQWTSPLHGHLTKLAEKSGARAVMVFEETMDVA</sequence>
<protein>
    <submittedName>
        <fullName evidence="1">Uncharacterized protein</fullName>
    </submittedName>
</protein>
<evidence type="ECO:0000313" key="2">
    <source>
        <dbReference type="Proteomes" id="UP000549009"/>
    </source>
</evidence>
<organism evidence="1 2">
    <name type="scientific">Streptomyces spectabilis</name>
    <dbReference type="NCBI Taxonomy" id="68270"/>
    <lineage>
        <taxon>Bacteria</taxon>
        <taxon>Bacillati</taxon>
        <taxon>Actinomycetota</taxon>
        <taxon>Actinomycetes</taxon>
        <taxon>Kitasatosporales</taxon>
        <taxon>Streptomycetaceae</taxon>
        <taxon>Streptomyces</taxon>
    </lineage>
</organism>
<gene>
    <name evidence="1" type="ORF">FHS40_002333</name>
</gene>
<dbReference type="RefSeq" id="WP_150510926.1">
    <property type="nucleotide sequence ID" value="NZ_CP023690.1"/>
</dbReference>
<dbReference type="OrthoDB" id="4251282at2"/>
<comment type="caution">
    <text evidence="1">The sequence shown here is derived from an EMBL/GenBank/DDBJ whole genome shotgun (WGS) entry which is preliminary data.</text>
</comment>
<keyword evidence="2" id="KW-1185">Reference proteome</keyword>
<dbReference type="AlphaFoldDB" id="A0A7W8ATT4"/>
<dbReference type="Proteomes" id="UP000549009">
    <property type="component" value="Unassembled WGS sequence"/>
</dbReference>
<proteinExistence type="predicted"/>
<dbReference type="EMBL" id="JACHJD010000003">
    <property type="protein sequence ID" value="MBB5103280.1"/>
    <property type="molecule type" value="Genomic_DNA"/>
</dbReference>
<evidence type="ECO:0000313" key="1">
    <source>
        <dbReference type="EMBL" id="MBB5103280.1"/>
    </source>
</evidence>
<reference evidence="1 2" key="1">
    <citation type="submission" date="2020-08" db="EMBL/GenBank/DDBJ databases">
        <title>Genomic Encyclopedia of Type Strains, Phase III (KMG-III): the genomes of soil and plant-associated and newly described type strains.</title>
        <authorList>
            <person name="Whitman W."/>
        </authorList>
    </citation>
    <scope>NUCLEOTIDE SEQUENCE [LARGE SCALE GENOMIC DNA]</scope>
    <source>
        <strain evidence="1 2">CECT 3146</strain>
    </source>
</reference>
<name>A0A7W8ATT4_STRST</name>